<name>A0AAU7LZR7_9BURK</name>
<dbReference type="RefSeq" id="WP_349283107.1">
    <property type="nucleotide sequence ID" value="NZ_CBCSCU010000015.1"/>
</dbReference>
<sequence length="385" mass="40886">MMHPSGTPRSQDAAFEQLWRQVCASRGTPAPDPVRLAGFTEGLGPLERERLESVLSLAARGREQPGELSVLSWAAACTRPALLDRLAAHSLAFTSAGLFACGLALRQEGWDMQQRLAQLQSNPGDVDTLRAWLTATLPLGAGQSQADRPKEAGPDIPEDTAVDTPLFPWPDDADDHGLPGGQAPGWEDEPKDEMPDAAASNLSAALPALPTRFARQRPEAFPNASGSASAGHSPDESRLRLRLFGKAAAHTLEVTPHRRGGDYLGVHVVSIDSAHALGSGGGYAWERKLVIQLTPEEMPAAIAVLMNLSPSARFGQHGVERDKFVELRRQADGLVVVTGQGSSVYAVPVRPAAVYYLLGLFARAMARGMPGAGLAEVLALVKASQ</sequence>
<feature type="region of interest" description="Disordered" evidence="1">
    <location>
        <begin position="140"/>
        <end position="198"/>
    </location>
</feature>
<geneLocation type="plasmid" evidence="2">
    <name>p4</name>
</geneLocation>
<keyword evidence="2" id="KW-0614">Plasmid</keyword>
<organism evidence="2">
    <name type="scientific">Polaromonas hydrogenivorans</name>
    <dbReference type="NCBI Taxonomy" id="335476"/>
    <lineage>
        <taxon>Bacteria</taxon>
        <taxon>Pseudomonadati</taxon>
        <taxon>Pseudomonadota</taxon>
        <taxon>Betaproteobacteria</taxon>
        <taxon>Burkholderiales</taxon>
        <taxon>Comamonadaceae</taxon>
        <taxon>Polaromonas</taxon>
    </lineage>
</organism>
<proteinExistence type="predicted"/>
<reference evidence="2" key="1">
    <citation type="submission" date="2024-05" db="EMBL/GenBank/DDBJ databases">
        <authorList>
            <person name="Bunk B."/>
            <person name="Swiderski J."/>
            <person name="Sproer C."/>
            <person name="Thiel V."/>
        </authorList>
    </citation>
    <scope>NUCLEOTIDE SEQUENCE</scope>
    <source>
        <strain evidence="2">DSM 17735</strain>
        <plasmid evidence="2">p4</plasmid>
    </source>
</reference>
<evidence type="ECO:0000313" key="2">
    <source>
        <dbReference type="EMBL" id="XBP73127.1"/>
    </source>
</evidence>
<protein>
    <submittedName>
        <fullName evidence="2">Uncharacterized protein</fullName>
    </submittedName>
</protein>
<accession>A0AAU7LZR7</accession>
<evidence type="ECO:0000256" key="1">
    <source>
        <dbReference type="SAM" id="MobiDB-lite"/>
    </source>
</evidence>
<gene>
    <name evidence="2" type="ORF">ABLV49_25300</name>
</gene>
<dbReference type="AlphaFoldDB" id="A0AAU7LZR7"/>
<dbReference type="EMBL" id="CP157679">
    <property type="protein sequence ID" value="XBP73127.1"/>
    <property type="molecule type" value="Genomic_DNA"/>
</dbReference>